<proteinExistence type="predicted"/>
<gene>
    <name evidence="1" type="ORF">ACAOBT_LOCUS22991</name>
</gene>
<protein>
    <submittedName>
        <fullName evidence="1">Uncharacterized protein</fullName>
    </submittedName>
</protein>
<accession>A0A9P0LI31</accession>
<comment type="caution">
    <text evidence="1">The sequence shown here is derived from an EMBL/GenBank/DDBJ whole genome shotgun (WGS) entry which is preliminary data.</text>
</comment>
<dbReference type="AlphaFoldDB" id="A0A9P0LI31"/>
<dbReference type="Proteomes" id="UP001152888">
    <property type="component" value="Unassembled WGS sequence"/>
</dbReference>
<keyword evidence="2" id="KW-1185">Reference proteome</keyword>
<dbReference type="OrthoDB" id="196131at2759"/>
<name>A0A9P0LI31_ACAOB</name>
<dbReference type="EMBL" id="CAKOFQ010007248">
    <property type="protein sequence ID" value="CAH1996024.1"/>
    <property type="molecule type" value="Genomic_DNA"/>
</dbReference>
<evidence type="ECO:0000313" key="2">
    <source>
        <dbReference type="Proteomes" id="UP001152888"/>
    </source>
</evidence>
<sequence>MLMSLQFYVVTKEYKAFQRFRTVQSAESLSVAGPLGADTVCGGNVEPGAEEDEYPATGDLSLKPSPTPPTFGFWSFFLNLQIADFHTSITDWRDWVTI</sequence>
<reference evidence="1" key="1">
    <citation type="submission" date="2022-03" db="EMBL/GenBank/DDBJ databases">
        <authorList>
            <person name="Sayadi A."/>
        </authorList>
    </citation>
    <scope>NUCLEOTIDE SEQUENCE</scope>
</reference>
<organism evidence="1 2">
    <name type="scientific">Acanthoscelides obtectus</name>
    <name type="common">Bean weevil</name>
    <name type="synonym">Bruchus obtectus</name>
    <dbReference type="NCBI Taxonomy" id="200917"/>
    <lineage>
        <taxon>Eukaryota</taxon>
        <taxon>Metazoa</taxon>
        <taxon>Ecdysozoa</taxon>
        <taxon>Arthropoda</taxon>
        <taxon>Hexapoda</taxon>
        <taxon>Insecta</taxon>
        <taxon>Pterygota</taxon>
        <taxon>Neoptera</taxon>
        <taxon>Endopterygota</taxon>
        <taxon>Coleoptera</taxon>
        <taxon>Polyphaga</taxon>
        <taxon>Cucujiformia</taxon>
        <taxon>Chrysomeloidea</taxon>
        <taxon>Chrysomelidae</taxon>
        <taxon>Bruchinae</taxon>
        <taxon>Bruchini</taxon>
        <taxon>Acanthoscelides</taxon>
    </lineage>
</organism>
<evidence type="ECO:0000313" key="1">
    <source>
        <dbReference type="EMBL" id="CAH1996024.1"/>
    </source>
</evidence>